<sequence length="217" mass="23647">MIGAYGCGRHCGQALRKSRAPLQPVVVNVGALGDARQGSLFRAIAVKEAEVVAHEAGHVVGAALYGRRTLHAQVGHEPHVAFDEDPFRCRWEEPLAVATLGGPVAGGMTLHNVAPPPAEVMTYHLAKARAGGTGTCDECRLAELLVVLHGDEPDARLAERWRAHWRHSVDLFDRLEVRCQVNKLARALRTEIHLDGSAIDRIIDRPMLERVPPELAP</sequence>
<reference evidence="1" key="2">
    <citation type="submission" date="2020-09" db="EMBL/GenBank/DDBJ databases">
        <authorList>
            <person name="Sun Q."/>
            <person name="Zhou Y."/>
        </authorList>
    </citation>
    <scope>NUCLEOTIDE SEQUENCE</scope>
    <source>
        <strain evidence="1">CGMCC 1.12919</strain>
    </source>
</reference>
<dbReference type="EMBL" id="BMGG01000005">
    <property type="protein sequence ID" value="GGC70809.1"/>
    <property type="molecule type" value="Genomic_DNA"/>
</dbReference>
<gene>
    <name evidence="1" type="ORF">GCM10010994_31730</name>
</gene>
<evidence type="ECO:0000313" key="2">
    <source>
        <dbReference type="Proteomes" id="UP000637002"/>
    </source>
</evidence>
<organism evidence="1 2">
    <name type="scientific">Chelatococcus reniformis</name>
    <dbReference type="NCBI Taxonomy" id="1494448"/>
    <lineage>
        <taxon>Bacteria</taxon>
        <taxon>Pseudomonadati</taxon>
        <taxon>Pseudomonadota</taxon>
        <taxon>Alphaproteobacteria</taxon>
        <taxon>Hyphomicrobiales</taxon>
        <taxon>Chelatococcaceae</taxon>
        <taxon>Chelatococcus</taxon>
    </lineage>
</organism>
<comment type="caution">
    <text evidence="1">The sequence shown here is derived from an EMBL/GenBank/DDBJ whole genome shotgun (WGS) entry which is preliminary data.</text>
</comment>
<name>A0A916UFT0_9HYPH</name>
<proteinExistence type="predicted"/>
<protein>
    <submittedName>
        <fullName evidence="1">Uncharacterized protein</fullName>
    </submittedName>
</protein>
<evidence type="ECO:0000313" key="1">
    <source>
        <dbReference type="EMBL" id="GGC70809.1"/>
    </source>
</evidence>
<reference evidence="1" key="1">
    <citation type="journal article" date="2014" name="Int. J. Syst. Evol. Microbiol.">
        <title>Complete genome sequence of Corynebacterium casei LMG S-19264T (=DSM 44701T), isolated from a smear-ripened cheese.</title>
        <authorList>
            <consortium name="US DOE Joint Genome Institute (JGI-PGF)"/>
            <person name="Walter F."/>
            <person name="Albersmeier A."/>
            <person name="Kalinowski J."/>
            <person name="Ruckert C."/>
        </authorList>
    </citation>
    <scope>NUCLEOTIDE SEQUENCE</scope>
    <source>
        <strain evidence="1">CGMCC 1.12919</strain>
    </source>
</reference>
<dbReference type="AlphaFoldDB" id="A0A916UFT0"/>
<dbReference type="RefSeq" id="WP_188610141.1">
    <property type="nucleotide sequence ID" value="NZ_BMGG01000005.1"/>
</dbReference>
<keyword evidence="2" id="KW-1185">Reference proteome</keyword>
<dbReference type="Proteomes" id="UP000637002">
    <property type="component" value="Unassembled WGS sequence"/>
</dbReference>
<accession>A0A916UFT0</accession>